<evidence type="ECO:0000313" key="2">
    <source>
        <dbReference type="EMBL" id="TKW34622.1"/>
    </source>
</evidence>
<accession>A0A4U6VYI9</accession>
<dbReference type="EMBL" id="CM016553">
    <property type="protein sequence ID" value="TKW34622.1"/>
    <property type="molecule type" value="Genomic_DNA"/>
</dbReference>
<evidence type="ECO:0000256" key="1">
    <source>
        <dbReference type="SAM" id="MobiDB-lite"/>
    </source>
</evidence>
<reference evidence="2" key="1">
    <citation type="submission" date="2019-03" db="EMBL/GenBank/DDBJ databases">
        <title>WGS assembly of Setaria viridis.</title>
        <authorList>
            <person name="Huang P."/>
            <person name="Jenkins J."/>
            <person name="Grimwood J."/>
            <person name="Barry K."/>
            <person name="Healey A."/>
            <person name="Mamidi S."/>
            <person name="Sreedasyam A."/>
            <person name="Shu S."/>
            <person name="Feldman M."/>
            <person name="Wu J."/>
            <person name="Yu Y."/>
            <person name="Chen C."/>
            <person name="Johnson J."/>
            <person name="Rokhsar D."/>
            <person name="Baxter I."/>
            <person name="Schmutz J."/>
            <person name="Brutnell T."/>
            <person name="Kellogg E."/>
        </authorList>
    </citation>
    <scope>NUCLEOTIDE SEQUENCE [LARGE SCALE GENOMIC DNA]</scope>
</reference>
<name>A0A4U6VYI9_SETVI</name>
<keyword evidence="3" id="KW-1185">Reference proteome</keyword>
<feature type="region of interest" description="Disordered" evidence="1">
    <location>
        <begin position="95"/>
        <end position="117"/>
    </location>
</feature>
<sequence length="117" mass="11336">MRSSSSSSSTTSRLLLVVGAAAASGVCCLALVLAVGGACTDGGVAVHGGRPRPPSLSLVDYSLAAAARVNDYPAGVGGGGGRDLAGGAAAAAEQDYGFVDPTPDTRRRGGTAPIPHN</sequence>
<gene>
    <name evidence="2" type="ORF">SEVIR_2G317500v2</name>
</gene>
<organism evidence="2 3">
    <name type="scientific">Setaria viridis</name>
    <name type="common">Green bristlegrass</name>
    <name type="synonym">Setaria italica subsp. viridis</name>
    <dbReference type="NCBI Taxonomy" id="4556"/>
    <lineage>
        <taxon>Eukaryota</taxon>
        <taxon>Viridiplantae</taxon>
        <taxon>Streptophyta</taxon>
        <taxon>Embryophyta</taxon>
        <taxon>Tracheophyta</taxon>
        <taxon>Spermatophyta</taxon>
        <taxon>Magnoliopsida</taxon>
        <taxon>Liliopsida</taxon>
        <taxon>Poales</taxon>
        <taxon>Poaceae</taxon>
        <taxon>PACMAD clade</taxon>
        <taxon>Panicoideae</taxon>
        <taxon>Panicodae</taxon>
        <taxon>Paniceae</taxon>
        <taxon>Cenchrinae</taxon>
        <taxon>Setaria</taxon>
    </lineage>
</organism>
<evidence type="ECO:0000313" key="3">
    <source>
        <dbReference type="Proteomes" id="UP000298652"/>
    </source>
</evidence>
<protein>
    <submittedName>
        <fullName evidence="2">Uncharacterized protein</fullName>
    </submittedName>
</protein>
<proteinExistence type="predicted"/>
<dbReference type="Proteomes" id="UP000298652">
    <property type="component" value="Chromosome 2"/>
</dbReference>
<dbReference type="AlphaFoldDB" id="A0A4U6VYI9"/>
<dbReference type="Gramene" id="TKW34622">
    <property type="protein sequence ID" value="TKW34622"/>
    <property type="gene ID" value="SEVIR_2G317500v2"/>
</dbReference>